<gene>
    <name evidence="4" type="primary">cobQ</name>
    <name evidence="7" type="ORF">ICT70_04075</name>
</gene>
<dbReference type="InterPro" id="IPR047045">
    <property type="entry name" value="CobQ_N"/>
</dbReference>
<evidence type="ECO:0000259" key="5">
    <source>
        <dbReference type="Pfam" id="PF01656"/>
    </source>
</evidence>
<dbReference type="AlphaFoldDB" id="A0A8J6UQW4"/>
<dbReference type="InterPro" id="IPR004459">
    <property type="entry name" value="CobQ_synth"/>
</dbReference>
<evidence type="ECO:0000259" key="6">
    <source>
        <dbReference type="Pfam" id="PF07685"/>
    </source>
</evidence>
<dbReference type="CDD" id="cd05389">
    <property type="entry name" value="CobQ_N"/>
    <property type="match status" value="1"/>
</dbReference>
<feature type="active site" description="Nucleophile" evidence="4">
    <location>
        <position position="345"/>
    </location>
</feature>
<dbReference type="Gene3D" id="3.40.50.300">
    <property type="entry name" value="P-loop containing nucleotide triphosphate hydrolases"/>
    <property type="match status" value="1"/>
</dbReference>
<evidence type="ECO:0000256" key="4">
    <source>
        <dbReference type="HAMAP-Rule" id="MF_00028"/>
    </source>
</evidence>
<dbReference type="InterPro" id="IPR027417">
    <property type="entry name" value="P-loop_NTPase"/>
</dbReference>
<dbReference type="PROSITE" id="PS51274">
    <property type="entry name" value="GATASE_COBBQ"/>
    <property type="match status" value="1"/>
</dbReference>
<dbReference type="GO" id="GO:0015420">
    <property type="term" value="F:ABC-type vitamin B12 transporter activity"/>
    <property type="evidence" value="ECO:0007669"/>
    <property type="project" value="UniProtKB-UniRule"/>
</dbReference>
<dbReference type="Pfam" id="PF01656">
    <property type="entry name" value="CbiA"/>
    <property type="match status" value="1"/>
</dbReference>
<dbReference type="InterPro" id="IPR002586">
    <property type="entry name" value="CobQ/CobB/MinD/ParA_Nub-bd_dom"/>
</dbReference>
<keyword evidence="8" id="KW-1185">Reference proteome</keyword>
<dbReference type="UniPathway" id="UPA00148"/>
<dbReference type="GO" id="GO:0009236">
    <property type="term" value="P:cobalamin biosynthetic process"/>
    <property type="evidence" value="ECO:0007669"/>
    <property type="project" value="UniProtKB-UniRule"/>
</dbReference>
<dbReference type="HAMAP" id="MF_00028">
    <property type="entry name" value="CobQ"/>
    <property type="match status" value="1"/>
</dbReference>
<evidence type="ECO:0000313" key="8">
    <source>
        <dbReference type="Proteomes" id="UP000632828"/>
    </source>
</evidence>
<dbReference type="PANTHER" id="PTHR21343">
    <property type="entry name" value="DETHIOBIOTIN SYNTHETASE"/>
    <property type="match status" value="1"/>
</dbReference>
<comment type="caution">
    <text evidence="7">The sequence shown here is derived from an EMBL/GenBank/DDBJ whole genome shotgun (WGS) entry which is preliminary data.</text>
</comment>
<dbReference type="SUPFAM" id="SSF52540">
    <property type="entry name" value="P-loop containing nucleoside triphosphate hydrolases"/>
    <property type="match status" value="1"/>
</dbReference>
<dbReference type="SUPFAM" id="SSF52317">
    <property type="entry name" value="Class I glutamine amidotransferase-like"/>
    <property type="match status" value="1"/>
</dbReference>
<feature type="domain" description="CobQ/CobB/MinD/ParA nucleotide binding" evidence="5">
    <location>
        <begin position="21"/>
        <end position="243"/>
    </location>
</feature>
<dbReference type="Proteomes" id="UP000632828">
    <property type="component" value="Unassembled WGS sequence"/>
</dbReference>
<evidence type="ECO:0000313" key="7">
    <source>
        <dbReference type="EMBL" id="MBD1399841.1"/>
    </source>
</evidence>
<evidence type="ECO:0000256" key="1">
    <source>
        <dbReference type="ARBA" id="ARBA00004953"/>
    </source>
</evidence>
<organism evidence="7 8">
    <name type="scientific">Pelovirga terrestris</name>
    <dbReference type="NCBI Taxonomy" id="2771352"/>
    <lineage>
        <taxon>Bacteria</taxon>
        <taxon>Pseudomonadati</taxon>
        <taxon>Thermodesulfobacteriota</taxon>
        <taxon>Desulfuromonadia</taxon>
        <taxon>Geobacterales</taxon>
        <taxon>Geobacteraceae</taxon>
        <taxon>Pelovirga</taxon>
    </lineage>
</organism>
<keyword evidence="3 4" id="KW-0315">Glutamine amidotransferase</keyword>
<dbReference type="GO" id="GO:0003824">
    <property type="term" value="F:catalytic activity"/>
    <property type="evidence" value="ECO:0007669"/>
    <property type="project" value="InterPro"/>
</dbReference>
<feature type="active site" evidence="4">
    <location>
        <position position="441"/>
    </location>
</feature>
<evidence type="ECO:0000256" key="2">
    <source>
        <dbReference type="ARBA" id="ARBA00022573"/>
    </source>
</evidence>
<dbReference type="InterPro" id="IPR033949">
    <property type="entry name" value="CobQ_GATase1"/>
</dbReference>
<dbReference type="CDD" id="cd01750">
    <property type="entry name" value="GATase1_CobQ"/>
    <property type="match status" value="1"/>
</dbReference>
<feature type="domain" description="CobB/CobQ-like glutamine amidotransferase" evidence="6">
    <location>
        <begin position="267"/>
        <end position="446"/>
    </location>
</feature>
<protein>
    <recommendedName>
        <fullName evidence="4">Cobyric acid synthase</fullName>
    </recommendedName>
</protein>
<sequence>MSIGVKKVLQNTPNKRKVPSIMFQGTGSGVGKSLITAGFCRLLQQRGVRVAPFKSQNMALNAGVTADGLEMGRAQILQAEAACLAPDVRMNPILLKPQGQSRSQLVRLGRVTGTYSAREYYTLSSENLAIASAAYDSLSSEYDFMVLEGAGSPAEINLQGTDIVNMRMAQYAGSRVFVVGDIDRGGVFAWLKGTYDLVPDAARSLIHGFLINKFRGDVSLLQPGIEMFADLVPVPIQGVIPWLRLSLEEEDSQDLASDTDKGDASLRVGVVRLPHISNFSDFAPLKAMTQVRLTYLHHPAELAECDLIILPGSKHSLHDLDFLQRSGFATSLQALAGRVPIMGICGGLQMLGERLEDPHGVEGEPGAAEGLGLLPLTTVMGNGKTLRKGVWCGAGQWSGQMISGYEMHVGRTSVGSGVEQLSVDNLCLWDRRKRVFGTYLHGFFETTTNLAALGKLLHLPLQAVDYRIEKERQLDLLAKTLEEHCDIDAMLEGLL</sequence>
<keyword evidence="2 4" id="KW-0169">Cobalamin biosynthesis</keyword>
<dbReference type="Pfam" id="PF07685">
    <property type="entry name" value="GATase_3"/>
    <property type="match status" value="1"/>
</dbReference>
<evidence type="ECO:0000256" key="3">
    <source>
        <dbReference type="ARBA" id="ARBA00022962"/>
    </source>
</evidence>
<comment type="function">
    <text evidence="4">Catalyzes amidations at positions B, D, E, and G on adenosylcobyrinic A,C-diamide. NH(2) groups are provided by glutamine, and one molecule of ATP is hydrogenolyzed for each amidation.</text>
</comment>
<dbReference type="InterPro" id="IPR011698">
    <property type="entry name" value="GATase_3"/>
</dbReference>
<comment type="similarity">
    <text evidence="4">Belongs to the CobB/CobQ family. CobQ subfamily.</text>
</comment>
<dbReference type="PANTHER" id="PTHR21343:SF1">
    <property type="entry name" value="COBYRIC ACID SYNTHASE"/>
    <property type="match status" value="1"/>
</dbReference>
<dbReference type="NCBIfam" id="NF001989">
    <property type="entry name" value="PRK00784.1"/>
    <property type="match status" value="1"/>
</dbReference>
<dbReference type="EMBL" id="JACWUN010000003">
    <property type="protein sequence ID" value="MBD1399841.1"/>
    <property type="molecule type" value="Genomic_DNA"/>
</dbReference>
<accession>A0A8J6UQW4</accession>
<reference evidence="7" key="1">
    <citation type="submission" date="2020-09" db="EMBL/GenBank/DDBJ databases">
        <title>Pelobacter alkaliphilus sp. nov., a novel anaerobic arsenate-reducing bacterium from terrestrial mud volcano.</title>
        <authorList>
            <person name="Khomyakova M.A."/>
            <person name="Merkel A.Y."/>
            <person name="Slobodkin A.I."/>
        </authorList>
    </citation>
    <scope>NUCLEOTIDE SEQUENCE</scope>
    <source>
        <strain evidence="7">M08fum</strain>
    </source>
</reference>
<comment type="pathway">
    <text evidence="1 4">Cofactor biosynthesis; adenosylcobalamin biosynthesis.</text>
</comment>
<dbReference type="NCBIfam" id="TIGR00313">
    <property type="entry name" value="cobQ"/>
    <property type="match status" value="1"/>
</dbReference>
<name>A0A8J6UQW4_9BACT</name>
<proteinExistence type="inferred from homology"/>
<dbReference type="InterPro" id="IPR029062">
    <property type="entry name" value="Class_I_gatase-like"/>
</dbReference>
<dbReference type="Gene3D" id="3.40.50.880">
    <property type="match status" value="1"/>
</dbReference>